<evidence type="ECO:0000313" key="1">
    <source>
        <dbReference type="EMBL" id="KAI4868777.1"/>
    </source>
</evidence>
<dbReference type="EMBL" id="MU393435">
    <property type="protein sequence ID" value="KAI4868777.1"/>
    <property type="molecule type" value="Genomic_DNA"/>
</dbReference>
<keyword evidence="2" id="KW-1185">Reference proteome</keyword>
<accession>A0ACB9ZAK3</accession>
<protein>
    <submittedName>
        <fullName evidence="1">Amidase</fullName>
    </submittedName>
</protein>
<dbReference type="Proteomes" id="UP001497700">
    <property type="component" value="Unassembled WGS sequence"/>
</dbReference>
<gene>
    <name evidence="1" type="ORF">F4820DRAFT_408715</name>
</gene>
<name>A0ACB9ZAK3_9PEZI</name>
<proteinExistence type="predicted"/>
<comment type="caution">
    <text evidence="1">The sequence shown here is derived from an EMBL/GenBank/DDBJ whole genome shotgun (WGS) entry which is preliminary data.</text>
</comment>
<reference evidence="1 2" key="1">
    <citation type="journal article" date="2022" name="New Phytol.">
        <title>Ecological generalism drives hyperdiversity of secondary metabolite gene clusters in xylarialean endophytes.</title>
        <authorList>
            <person name="Franco M.E.E."/>
            <person name="Wisecaver J.H."/>
            <person name="Arnold A.E."/>
            <person name="Ju Y.M."/>
            <person name="Slot J.C."/>
            <person name="Ahrendt S."/>
            <person name="Moore L.P."/>
            <person name="Eastman K.E."/>
            <person name="Scott K."/>
            <person name="Konkel Z."/>
            <person name="Mondo S.J."/>
            <person name="Kuo A."/>
            <person name="Hayes R.D."/>
            <person name="Haridas S."/>
            <person name="Andreopoulos B."/>
            <person name="Riley R."/>
            <person name="LaButti K."/>
            <person name="Pangilinan J."/>
            <person name="Lipzen A."/>
            <person name="Amirebrahimi M."/>
            <person name="Yan J."/>
            <person name="Adam C."/>
            <person name="Keymanesh K."/>
            <person name="Ng V."/>
            <person name="Louie K."/>
            <person name="Northen T."/>
            <person name="Drula E."/>
            <person name="Henrissat B."/>
            <person name="Hsieh H.M."/>
            <person name="Youens-Clark K."/>
            <person name="Lutzoni F."/>
            <person name="Miadlikowska J."/>
            <person name="Eastwood D.C."/>
            <person name="Hamelin R.C."/>
            <person name="Grigoriev I.V."/>
            <person name="U'Ren J.M."/>
        </authorList>
    </citation>
    <scope>NUCLEOTIDE SEQUENCE [LARGE SCALE GENOMIC DNA]</scope>
    <source>
        <strain evidence="1 2">CBS 119005</strain>
    </source>
</reference>
<organism evidence="1 2">
    <name type="scientific">Hypoxylon rubiginosum</name>
    <dbReference type="NCBI Taxonomy" id="110542"/>
    <lineage>
        <taxon>Eukaryota</taxon>
        <taxon>Fungi</taxon>
        <taxon>Dikarya</taxon>
        <taxon>Ascomycota</taxon>
        <taxon>Pezizomycotina</taxon>
        <taxon>Sordariomycetes</taxon>
        <taxon>Xylariomycetidae</taxon>
        <taxon>Xylariales</taxon>
        <taxon>Hypoxylaceae</taxon>
        <taxon>Hypoxylon</taxon>
    </lineage>
</organism>
<evidence type="ECO:0000313" key="2">
    <source>
        <dbReference type="Proteomes" id="UP001497700"/>
    </source>
</evidence>
<sequence length="554" mass="60280">MQGLQNSPRFDLLVWPLAVAIGFFTILRSFPRKTNMSTHRPRNCRNLDGLDLEGILKGLEQGQFTSQDLVEVYTSKIKQFDDQVHAIAVLNPDANAIAAERDQQRKGGNVKGKLHGVPVLLKDIFITHDKMDTTGGSYALVGAKYKKESTIVTRLRESGAIILGKTNLSEWGMARSPNCVNGWSALFGQALGPFHDSQDPQGSSSGSAIAASLGLASMFLGGETCGSILYPAQRNSVVGLKPTVGLTSRAGTIPLNPEQDSIGPLSLWVKDTAIALMAIAGKDENDNATAGIPFDTIPDYLSACTISGLNGMRIAVPRSVYKVANSDPEISVAFRSAVEMIQSLGATVVDDMDFEAWRPSAGLRDDLFGDVMLRESYESFFGDLAVNPHGIQNISDLIEFTKVVPEEHYDLLGAEWFENARDAPGTSKSERFLEVKAKMERYGEDVVKLLDHSQCDVLLATSSTDLPLDLGGLPGISVPLGFYSEKRPVVTNARGLVTKGPNIPFAVTFAGRKFDEMKLLACAYAFEQATRIVEQNKDRMRLELQVDSPDCNRL</sequence>